<dbReference type="Proteomes" id="UP000028542">
    <property type="component" value="Unassembled WGS sequence"/>
</dbReference>
<evidence type="ECO:0000256" key="2">
    <source>
        <dbReference type="ARBA" id="ARBA00023110"/>
    </source>
</evidence>
<reference evidence="6 7" key="1">
    <citation type="submission" date="2014-07" db="EMBL/GenBank/DDBJ databases">
        <title>Draft genome of Clostridium sulfidigenes 113A isolated from sediments associated with methane hydrate from Krishna Godavari basin.</title>
        <authorList>
            <person name="Honkalas V.S."/>
            <person name="Dabir A.P."/>
            <person name="Arora P."/>
            <person name="Dhakephalkar P.K."/>
        </authorList>
    </citation>
    <scope>NUCLEOTIDE SEQUENCE [LARGE SCALE GENOMIC DNA]</scope>
    <source>
        <strain evidence="6 7">113A</strain>
    </source>
</reference>
<proteinExistence type="inferred from homology"/>
<evidence type="ECO:0000256" key="4">
    <source>
        <dbReference type="RuleBase" id="RU363019"/>
    </source>
</evidence>
<dbReference type="EMBL" id="JPMD01000006">
    <property type="protein sequence ID" value="KEZ87963.1"/>
    <property type="molecule type" value="Genomic_DNA"/>
</dbReference>
<sequence length="246" mass="27592">MNKKVLAVFTIIVFVLCLVGCDKVKKGEDQVDKTDDNNHYVSYENIELDQLKRPEIGETIAIIKTNYGEIRLRLFEDIAPKAVENFKTLAKEGFYSGHAFTAMGVVSAGIGKIGEPDYEGKSIYEGGFDIEIDNDYAMLYGSVVIPRRIKVDGKNFSNFCIIDKNFLTDEEKSNLSGYGFPEKITEAFEKIGGNVVNKDEITVFGQVFYGMDTIEKMREVKVGAMGEPLDIIEIESIELKEYEGDI</sequence>
<dbReference type="PANTHER" id="PTHR45625:SF4">
    <property type="entry name" value="PEPTIDYLPROLYL ISOMERASE DOMAIN AND WD REPEAT-CONTAINING PROTEIN 1"/>
    <property type="match status" value="1"/>
</dbReference>
<evidence type="ECO:0000313" key="7">
    <source>
        <dbReference type="Proteomes" id="UP000028542"/>
    </source>
</evidence>
<organism evidence="6 7">
    <name type="scientific">Clostridium sulfidigenes</name>
    <dbReference type="NCBI Taxonomy" id="318464"/>
    <lineage>
        <taxon>Bacteria</taxon>
        <taxon>Bacillati</taxon>
        <taxon>Bacillota</taxon>
        <taxon>Clostridia</taxon>
        <taxon>Eubacteriales</taxon>
        <taxon>Clostridiaceae</taxon>
        <taxon>Clostridium</taxon>
    </lineage>
</organism>
<dbReference type="SUPFAM" id="SSF50891">
    <property type="entry name" value="Cyclophilin-like"/>
    <property type="match status" value="1"/>
</dbReference>
<feature type="domain" description="PPIase cyclophilin-type" evidence="5">
    <location>
        <begin position="60"/>
        <end position="239"/>
    </location>
</feature>
<accession>A0A084JG79</accession>
<gene>
    <name evidence="6" type="ORF">IO99_03795</name>
</gene>
<comment type="catalytic activity">
    <reaction evidence="4">
        <text>[protein]-peptidylproline (omega=180) = [protein]-peptidylproline (omega=0)</text>
        <dbReference type="Rhea" id="RHEA:16237"/>
        <dbReference type="Rhea" id="RHEA-COMP:10747"/>
        <dbReference type="Rhea" id="RHEA-COMP:10748"/>
        <dbReference type="ChEBI" id="CHEBI:83833"/>
        <dbReference type="ChEBI" id="CHEBI:83834"/>
        <dbReference type="EC" id="5.2.1.8"/>
    </reaction>
</comment>
<name>A0A084JG79_9CLOT</name>
<dbReference type="InterPro" id="IPR029000">
    <property type="entry name" value="Cyclophilin-like_dom_sf"/>
</dbReference>
<comment type="function">
    <text evidence="1 4">PPIases accelerate the folding of proteins. It catalyzes the cis-trans isomerization of proline imidic peptide bonds in oligopeptides.</text>
</comment>
<comment type="caution">
    <text evidence="6">The sequence shown here is derived from an EMBL/GenBank/DDBJ whole genome shotgun (WGS) entry which is preliminary data.</text>
</comment>
<dbReference type="PANTHER" id="PTHR45625">
    <property type="entry name" value="PEPTIDYL-PROLYL CIS-TRANS ISOMERASE-RELATED"/>
    <property type="match status" value="1"/>
</dbReference>
<dbReference type="EC" id="5.2.1.8" evidence="4"/>
<dbReference type="GO" id="GO:0003755">
    <property type="term" value="F:peptidyl-prolyl cis-trans isomerase activity"/>
    <property type="evidence" value="ECO:0007669"/>
    <property type="project" value="UniProtKB-UniRule"/>
</dbReference>
<keyword evidence="3 4" id="KW-0413">Isomerase</keyword>
<protein>
    <recommendedName>
        <fullName evidence="4">Peptidyl-prolyl cis-trans isomerase</fullName>
        <shortName evidence="4">PPIase</shortName>
        <ecNumber evidence="4">5.2.1.8</ecNumber>
    </recommendedName>
</protein>
<dbReference type="PRINTS" id="PR00153">
    <property type="entry name" value="CSAPPISMRASE"/>
</dbReference>
<dbReference type="RefSeq" id="WP_035130425.1">
    <property type="nucleotide sequence ID" value="NZ_JPMD01000006.1"/>
</dbReference>
<dbReference type="InterPro" id="IPR044666">
    <property type="entry name" value="Cyclophilin_A-like"/>
</dbReference>
<keyword evidence="2 4" id="KW-0697">Rotamase</keyword>
<dbReference type="eggNOG" id="COG0652">
    <property type="taxonomic scope" value="Bacteria"/>
</dbReference>
<keyword evidence="7" id="KW-1185">Reference proteome</keyword>
<dbReference type="InterPro" id="IPR002130">
    <property type="entry name" value="Cyclophilin-type_PPIase_dom"/>
</dbReference>
<dbReference type="Pfam" id="PF00160">
    <property type="entry name" value="Pro_isomerase"/>
    <property type="match status" value="1"/>
</dbReference>
<evidence type="ECO:0000259" key="5">
    <source>
        <dbReference type="PROSITE" id="PS50072"/>
    </source>
</evidence>
<evidence type="ECO:0000256" key="3">
    <source>
        <dbReference type="ARBA" id="ARBA00023235"/>
    </source>
</evidence>
<dbReference type="PROSITE" id="PS50072">
    <property type="entry name" value="CSA_PPIASE_2"/>
    <property type="match status" value="1"/>
</dbReference>
<comment type="similarity">
    <text evidence="4">Belongs to the cyclophilin-type PPIase family.</text>
</comment>
<evidence type="ECO:0000256" key="1">
    <source>
        <dbReference type="ARBA" id="ARBA00002388"/>
    </source>
</evidence>
<dbReference type="Gene3D" id="2.40.100.10">
    <property type="entry name" value="Cyclophilin-like"/>
    <property type="match status" value="1"/>
</dbReference>
<dbReference type="STRING" id="318464.IO99_03795"/>
<dbReference type="AlphaFoldDB" id="A0A084JG79"/>
<evidence type="ECO:0000313" key="6">
    <source>
        <dbReference type="EMBL" id="KEZ87963.1"/>
    </source>
</evidence>